<sequence>TLSGSVSNVENGQTVSLVVTDGNNQSVTVQATVQNGVFSVDADLTGLADGMISVVATVADAAGNSATDTATAVLDADNADLPTVSVDAVGDGNISVDEAAAVTLSGSVSNVEDGQTVSLVVTDGNNQSVTIQATVQNGVFSVDADLSNLADGTILVAATVSDEAGNSATDTATATLDADNADLPTVSVDAVGDGNISADEATTVTLSGSVSNVEDGQTVALVVTDGTNQTVTVQATVQNGVFSVDADLTGLADGTISVAATVADA</sequence>
<evidence type="ECO:0000313" key="1">
    <source>
        <dbReference type="EMBL" id="MCA2019202.1"/>
    </source>
</evidence>
<feature type="non-terminal residue" evidence="1">
    <location>
        <position position="265"/>
    </location>
</feature>
<keyword evidence="2" id="KW-1185">Reference proteome</keyword>
<reference evidence="2" key="1">
    <citation type="submission" date="2023-07" db="EMBL/GenBank/DDBJ databases">
        <title>Molecular identification of indigenous halophilic bacteria isolated from red sea cost, biodegradation of synthetic dyes and assessment of degraded metabolite toxicity.</title>
        <authorList>
            <person name="Chaieb K."/>
            <person name="Altayb H.N."/>
        </authorList>
    </citation>
    <scope>NUCLEOTIDE SEQUENCE [LARGE SCALE GENOMIC DNA]</scope>
    <source>
        <strain evidence="2">K20</strain>
    </source>
</reference>
<accession>A0ABS7YU45</accession>
<feature type="non-terminal residue" evidence="1">
    <location>
        <position position="1"/>
    </location>
</feature>
<evidence type="ECO:0000313" key="2">
    <source>
        <dbReference type="Proteomes" id="UP001199044"/>
    </source>
</evidence>
<proteinExistence type="predicted"/>
<dbReference type="EMBL" id="JAIWIU010000320">
    <property type="protein sequence ID" value="MCA2019202.1"/>
    <property type="molecule type" value="Genomic_DNA"/>
</dbReference>
<name>A0ABS7YU45_9VIBR</name>
<dbReference type="Proteomes" id="UP001199044">
    <property type="component" value="Unassembled WGS sequence"/>
</dbReference>
<dbReference type="Gene3D" id="2.60.40.10">
    <property type="entry name" value="Immunoglobulins"/>
    <property type="match status" value="3"/>
</dbReference>
<gene>
    <name evidence="1" type="ORF">LDJ79_24110</name>
</gene>
<organism evidence="1 2">
    <name type="scientific">Vibrio tritonius</name>
    <dbReference type="NCBI Taxonomy" id="1435069"/>
    <lineage>
        <taxon>Bacteria</taxon>
        <taxon>Pseudomonadati</taxon>
        <taxon>Pseudomonadota</taxon>
        <taxon>Gammaproteobacteria</taxon>
        <taxon>Vibrionales</taxon>
        <taxon>Vibrionaceae</taxon>
        <taxon>Vibrio</taxon>
    </lineage>
</organism>
<dbReference type="InterPro" id="IPR013783">
    <property type="entry name" value="Ig-like_fold"/>
</dbReference>
<protein>
    <submittedName>
        <fullName evidence="1">RTX toxin</fullName>
    </submittedName>
</protein>
<dbReference type="NCBIfam" id="NF033510">
    <property type="entry name" value="Ca_tandemer"/>
    <property type="match status" value="3"/>
</dbReference>
<comment type="caution">
    <text evidence="1">The sequence shown here is derived from an EMBL/GenBank/DDBJ whole genome shotgun (WGS) entry which is preliminary data.</text>
</comment>